<reference evidence="1 2" key="1">
    <citation type="submission" date="2024-06" db="EMBL/GenBank/DDBJ databases">
        <title>Sorghum-associated microbial communities from plants grown in Nebraska, USA.</title>
        <authorList>
            <person name="Schachtman D."/>
        </authorList>
    </citation>
    <scope>NUCLEOTIDE SEQUENCE [LARGE SCALE GENOMIC DNA]</scope>
    <source>
        <strain evidence="1 2">3207</strain>
    </source>
</reference>
<evidence type="ECO:0000313" key="1">
    <source>
        <dbReference type="EMBL" id="MET4632582.1"/>
    </source>
</evidence>
<gene>
    <name evidence="1" type="ORF">ABIE08_000495</name>
</gene>
<name>A0ABV2QU84_9HYPH</name>
<dbReference type="Proteomes" id="UP001549321">
    <property type="component" value="Unassembled WGS sequence"/>
</dbReference>
<organism evidence="1 2">
    <name type="scientific">Kaistia defluvii</name>
    <dbReference type="NCBI Taxonomy" id="410841"/>
    <lineage>
        <taxon>Bacteria</taxon>
        <taxon>Pseudomonadati</taxon>
        <taxon>Pseudomonadota</taxon>
        <taxon>Alphaproteobacteria</taxon>
        <taxon>Hyphomicrobiales</taxon>
        <taxon>Kaistiaceae</taxon>
        <taxon>Kaistia</taxon>
    </lineage>
</organism>
<evidence type="ECO:0008006" key="3">
    <source>
        <dbReference type="Google" id="ProtNLM"/>
    </source>
</evidence>
<protein>
    <recommendedName>
        <fullName evidence="3">RiPP</fullName>
    </recommendedName>
</protein>
<dbReference type="EMBL" id="JBEPSM010000001">
    <property type="protein sequence ID" value="MET4632582.1"/>
    <property type="molecule type" value="Genomic_DNA"/>
</dbReference>
<evidence type="ECO:0000313" key="2">
    <source>
        <dbReference type="Proteomes" id="UP001549321"/>
    </source>
</evidence>
<sequence length="32" mass="3537">MKKTYEKPELLKRDRVAMIVAATSGNTPPPPP</sequence>
<comment type="caution">
    <text evidence="1">The sequence shown here is derived from an EMBL/GenBank/DDBJ whole genome shotgun (WGS) entry which is preliminary data.</text>
</comment>
<accession>A0ABV2QU84</accession>
<proteinExistence type="predicted"/>
<keyword evidence="2" id="KW-1185">Reference proteome</keyword>